<evidence type="ECO:0000313" key="1">
    <source>
        <dbReference type="EnsemblMetazoa" id="XP_016991713.1"/>
    </source>
</evidence>
<reference evidence="2" key="1">
    <citation type="journal article" date="2021" name="Elife">
        <title>Highly contiguous assemblies of 101 drosophilid genomes.</title>
        <authorList>
            <person name="Kim B.Y."/>
            <person name="Wang J.R."/>
            <person name="Miller D.E."/>
            <person name="Barmina O."/>
            <person name="Delaney E."/>
            <person name="Thompson A."/>
            <person name="Comeault A.A."/>
            <person name="Peede D."/>
            <person name="D'Agostino E.R."/>
            <person name="Pelaez J."/>
            <person name="Aguilar J.M."/>
            <person name="Haji D."/>
            <person name="Matsunaga T."/>
            <person name="Armstrong E.E."/>
            <person name="Zych M."/>
            <person name="Ogawa Y."/>
            <person name="Stamenkovic-Radak M."/>
            <person name="Jelic M."/>
            <person name="Veselinovic M.S."/>
            <person name="Tanaskovic M."/>
            <person name="Eric P."/>
            <person name="Gao J.J."/>
            <person name="Katoh T.K."/>
            <person name="Toda M.J."/>
            <person name="Watabe H."/>
            <person name="Watada M."/>
            <person name="Davis J.S."/>
            <person name="Moyle L.C."/>
            <person name="Manoli G."/>
            <person name="Bertolini E."/>
            <person name="Kostal V."/>
            <person name="Hawley R.S."/>
            <person name="Takahashi A."/>
            <person name="Jones C.D."/>
            <person name="Price D.K."/>
            <person name="Whiteman N."/>
            <person name="Kopp A."/>
            <person name="Matute D.R."/>
            <person name="Petrov D.A."/>
        </authorList>
    </citation>
    <scope>NUCLEOTIDE SEQUENCE [LARGE SCALE GENOMIC DNA]</scope>
</reference>
<keyword evidence="2" id="KW-1185">Reference proteome</keyword>
<dbReference type="GeneID" id="108053530"/>
<proteinExistence type="predicted"/>
<dbReference type="EnsemblMetazoa" id="XM_017136224.2">
    <property type="protein sequence ID" value="XP_016991713.1"/>
    <property type="gene ID" value="LOC108053530"/>
</dbReference>
<reference evidence="3" key="2">
    <citation type="submission" date="2025-04" db="UniProtKB">
        <authorList>
            <consortium name="RefSeq"/>
        </authorList>
    </citation>
    <scope>IDENTIFICATION</scope>
</reference>
<dbReference type="AlphaFoldDB" id="A0A6P4FW53"/>
<accession>A0A6P4FW53</accession>
<evidence type="ECO:0000313" key="2">
    <source>
        <dbReference type="Proteomes" id="UP001652680"/>
    </source>
</evidence>
<name>A0A6P4FW53_DRORH</name>
<reference evidence="1" key="3">
    <citation type="submission" date="2025-05" db="UniProtKB">
        <authorList>
            <consortium name="EnsemblMetazoa"/>
        </authorList>
    </citation>
    <scope>IDENTIFICATION</scope>
</reference>
<dbReference type="Gene3D" id="3.80.10.10">
    <property type="entry name" value="Ribonuclease Inhibitor"/>
    <property type="match status" value="2"/>
</dbReference>
<dbReference type="InterPro" id="IPR032675">
    <property type="entry name" value="LRR_dom_sf"/>
</dbReference>
<evidence type="ECO:0000313" key="3">
    <source>
        <dbReference type="RefSeq" id="XP_016991713.1"/>
    </source>
</evidence>
<protein>
    <submittedName>
        <fullName evidence="3">Uncharacterized protein LOC108053530</fullName>
    </submittedName>
</protein>
<dbReference type="RefSeq" id="XP_016991713.1">
    <property type="nucleotide sequence ID" value="XM_017136224.1"/>
</dbReference>
<dbReference type="Proteomes" id="UP001652680">
    <property type="component" value="Unassembled WGS sequence"/>
</dbReference>
<dbReference type="OrthoDB" id="7872074at2759"/>
<sequence length="463" mass="52441">MPTIFPPLVNVNNLKKIVVIGNLTNGSLTTLFERLVPDKMRNLEELDIAIVEPEELRVLTKISSLKFLTCGFFCSQNWELLAELKQLESLNITVHPKGSLTNLFNILADQNILRSLIIQRTELTSEEVVAVSGTKSLKILQLGRPYDKNKYEVLGEVLSYRICQKCRSPIGSPIEMDHMRKVILKICCVTNEADMVSSSYFDVDLSSQPDNLELLAHLPQLTELGIHFLFKARCIEGLINALALRSYQTLCKFSLTLSAMFVEDQFVKSIAKIALLQNLSELHIENNEGFSLTELFDLLKTSAQLRSLILEKTHINFEETLAIGNIKRLQKLVVGFSNDASFEVLGQISDLEYLEIISVHNKIEHKMRPIIKSCKKLRSILLNHLLTNEFTNSILDITKSERDPNIQPPLKLCCPGDNSLIPERLNGCDATFLDIEQPPEESWRKSDELELHAVQTPLSASWW</sequence>
<organism evidence="3">
    <name type="scientific">Drosophila rhopaloa</name>
    <name type="common">Fruit fly</name>
    <dbReference type="NCBI Taxonomy" id="1041015"/>
    <lineage>
        <taxon>Eukaryota</taxon>
        <taxon>Metazoa</taxon>
        <taxon>Ecdysozoa</taxon>
        <taxon>Arthropoda</taxon>
        <taxon>Hexapoda</taxon>
        <taxon>Insecta</taxon>
        <taxon>Pterygota</taxon>
        <taxon>Neoptera</taxon>
        <taxon>Endopterygota</taxon>
        <taxon>Diptera</taxon>
        <taxon>Brachycera</taxon>
        <taxon>Muscomorpha</taxon>
        <taxon>Ephydroidea</taxon>
        <taxon>Drosophilidae</taxon>
        <taxon>Drosophila</taxon>
        <taxon>Sophophora</taxon>
    </lineage>
</organism>
<gene>
    <name evidence="3" type="primary">LOC108053530</name>
    <name evidence="1" type="synonym">108053530</name>
</gene>
<dbReference type="SUPFAM" id="SSF52047">
    <property type="entry name" value="RNI-like"/>
    <property type="match status" value="1"/>
</dbReference>